<keyword evidence="1" id="KW-0479">Metal-binding</keyword>
<accession>A0A7X0DAW7</accession>
<dbReference type="Proteomes" id="UP000535501">
    <property type="component" value="Unassembled WGS sequence"/>
</dbReference>
<dbReference type="EMBL" id="JACHEJ010000001">
    <property type="protein sequence ID" value="MBB6178143.1"/>
    <property type="molecule type" value="Genomic_DNA"/>
</dbReference>
<comment type="caution">
    <text evidence="4">The sequence shown here is derived from an EMBL/GenBank/DDBJ whole genome shotgun (WGS) entry which is preliminary data.</text>
</comment>
<reference evidence="4 5" key="1">
    <citation type="submission" date="2020-08" db="EMBL/GenBank/DDBJ databases">
        <title>Genomic Encyclopedia of Type Strains, Phase IV (KMG-IV): sequencing the most valuable type-strain genomes for metagenomic binning, comparative biology and taxonomic classification.</title>
        <authorList>
            <person name="Goeker M."/>
        </authorList>
    </citation>
    <scope>NUCLEOTIDE SEQUENCE [LARGE SCALE GENOMIC DNA]</scope>
    <source>
        <strain evidence="4 5">DSM 102134</strain>
    </source>
</reference>
<dbReference type="Gene3D" id="3.60.21.10">
    <property type="match status" value="1"/>
</dbReference>
<dbReference type="RefSeq" id="WP_077549590.1">
    <property type="nucleotide sequence ID" value="NZ_JACHEJ010000001.1"/>
</dbReference>
<keyword evidence="2" id="KW-0378">Hydrolase</keyword>
<gene>
    <name evidence="4" type="ORF">HNQ75_000086</name>
</gene>
<evidence type="ECO:0000256" key="2">
    <source>
        <dbReference type="ARBA" id="ARBA00022801"/>
    </source>
</evidence>
<dbReference type="PANTHER" id="PTHR31302:SF31">
    <property type="entry name" value="PHOSPHODIESTERASE YAEI"/>
    <property type="match status" value="1"/>
</dbReference>
<dbReference type="PROSITE" id="PS51318">
    <property type="entry name" value="TAT"/>
    <property type="match status" value="1"/>
</dbReference>
<evidence type="ECO:0000256" key="1">
    <source>
        <dbReference type="ARBA" id="ARBA00022723"/>
    </source>
</evidence>
<dbReference type="SUPFAM" id="SSF56300">
    <property type="entry name" value="Metallo-dependent phosphatases"/>
    <property type="match status" value="1"/>
</dbReference>
<organism evidence="4 5">
    <name type="scientific">Pseudorhizobium flavum</name>
    <dbReference type="NCBI Taxonomy" id="1335061"/>
    <lineage>
        <taxon>Bacteria</taxon>
        <taxon>Pseudomonadati</taxon>
        <taxon>Pseudomonadota</taxon>
        <taxon>Alphaproteobacteria</taxon>
        <taxon>Hyphomicrobiales</taxon>
        <taxon>Rhizobiaceae</taxon>
        <taxon>Rhizobium/Agrobacterium group</taxon>
        <taxon>Pseudorhizobium</taxon>
    </lineage>
</organism>
<evidence type="ECO:0000313" key="5">
    <source>
        <dbReference type="Proteomes" id="UP000535501"/>
    </source>
</evidence>
<dbReference type="InterPro" id="IPR004843">
    <property type="entry name" value="Calcineurin-like_PHP"/>
</dbReference>
<proteinExistence type="predicted"/>
<dbReference type="GO" id="GO:0009245">
    <property type="term" value="P:lipid A biosynthetic process"/>
    <property type="evidence" value="ECO:0007669"/>
    <property type="project" value="TreeGrafter"/>
</dbReference>
<dbReference type="InterPro" id="IPR006311">
    <property type="entry name" value="TAT_signal"/>
</dbReference>
<name>A0A7X0DAW7_9HYPH</name>
<dbReference type="GO" id="GO:0046872">
    <property type="term" value="F:metal ion binding"/>
    <property type="evidence" value="ECO:0007669"/>
    <property type="project" value="UniProtKB-KW"/>
</dbReference>
<dbReference type="PANTHER" id="PTHR31302">
    <property type="entry name" value="TRANSMEMBRANE PROTEIN WITH METALLOPHOSPHOESTERASE DOMAIN-RELATED"/>
    <property type="match status" value="1"/>
</dbReference>
<protein>
    <recommendedName>
        <fullName evidence="3">Calcineurin-like phosphoesterase domain-containing protein</fullName>
    </recommendedName>
</protein>
<feature type="domain" description="Calcineurin-like phosphoesterase" evidence="3">
    <location>
        <begin position="52"/>
        <end position="240"/>
    </location>
</feature>
<sequence>MLTRRSLLKLAGAGLAGLAAAVAYPFTEVLARPRIEQYRLTPNGWPEGLRLRACVVADIHACEPWMDRRRIEAICAQALDLKPDIILLLGDYLSGMTLSTDHLARSEWAPALRSLAAPLGVHAVLGNHDYWEDSAFQQDPTMVPLVVRALEGSGVMVHINRAVPIEKDGKRFWLAGLGDQMALLPSAEFGRPHMKGVDDLQATLAQVAGSEPVILLAHEPDIFNAVDDRVALTVSGHTHGGQINLFGWRPFSASPGSALYPGGVYQKGRCHLVVSRGLGCSAIPVRIGNRPELVLLELGNE</sequence>
<dbReference type="GO" id="GO:0016020">
    <property type="term" value="C:membrane"/>
    <property type="evidence" value="ECO:0007669"/>
    <property type="project" value="GOC"/>
</dbReference>
<dbReference type="GO" id="GO:0008758">
    <property type="term" value="F:UDP-2,3-diacylglucosamine hydrolase activity"/>
    <property type="evidence" value="ECO:0007669"/>
    <property type="project" value="TreeGrafter"/>
</dbReference>
<dbReference type="InterPro" id="IPR029052">
    <property type="entry name" value="Metallo-depent_PP-like"/>
</dbReference>
<evidence type="ECO:0000259" key="3">
    <source>
        <dbReference type="Pfam" id="PF00149"/>
    </source>
</evidence>
<keyword evidence="5" id="KW-1185">Reference proteome</keyword>
<evidence type="ECO:0000313" key="4">
    <source>
        <dbReference type="EMBL" id="MBB6178143.1"/>
    </source>
</evidence>
<dbReference type="Pfam" id="PF00149">
    <property type="entry name" value="Metallophos"/>
    <property type="match status" value="1"/>
</dbReference>
<dbReference type="AlphaFoldDB" id="A0A7X0DAW7"/>
<dbReference type="InterPro" id="IPR051158">
    <property type="entry name" value="Metallophosphoesterase_sf"/>
</dbReference>